<proteinExistence type="predicted"/>
<evidence type="ECO:0000313" key="2">
    <source>
        <dbReference type="EMBL" id="MDI1489832.1"/>
    </source>
</evidence>
<gene>
    <name evidence="2" type="ORF">OHK93_001030</name>
</gene>
<dbReference type="InterPro" id="IPR056632">
    <property type="entry name" value="DUF7730"/>
</dbReference>
<comment type="caution">
    <text evidence="2">The sequence shown here is derived from an EMBL/GenBank/DDBJ whole genome shotgun (WGS) entry which is preliminary data.</text>
</comment>
<evidence type="ECO:0000313" key="3">
    <source>
        <dbReference type="Proteomes" id="UP001161017"/>
    </source>
</evidence>
<keyword evidence="3" id="KW-1185">Reference proteome</keyword>
<feature type="domain" description="DUF7730" evidence="1">
    <location>
        <begin position="42"/>
        <end position="165"/>
    </location>
</feature>
<sequence length="231" mass="26837">MSFPLPPAAECVRTAITRRMRPSLNISPITRSIAFGEAPVPTTNRLALLLTCRTIYAEAIRTFYTRPTFLIQDMPVLFDLSISLLPHRLAQLRHLHLHFLLRWAAISSWWASPKSHPDNALLWARVWSIVGRKMTGLRELSVYIRQFTWDSKPNAGTERKVLEPLAVELRGLRVFRLWYRHERVWDPFGYSYENAYTYDILGEECKDKEAVDFRERVRDLVTVPNGLGQLS</sequence>
<dbReference type="EMBL" id="JAPUFD010000010">
    <property type="protein sequence ID" value="MDI1489832.1"/>
    <property type="molecule type" value="Genomic_DNA"/>
</dbReference>
<protein>
    <recommendedName>
        <fullName evidence="1">DUF7730 domain-containing protein</fullName>
    </recommendedName>
</protein>
<dbReference type="PANTHER" id="PTHR38790">
    <property type="entry name" value="2EXR DOMAIN-CONTAINING PROTEIN-RELATED"/>
    <property type="match status" value="1"/>
</dbReference>
<dbReference type="Proteomes" id="UP001161017">
    <property type="component" value="Unassembled WGS sequence"/>
</dbReference>
<dbReference type="Pfam" id="PF24864">
    <property type="entry name" value="DUF7730"/>
    <property type="match status" value="1"/>
</dbReference>
<name>A0AA43QPN7_9LECA</name>
<reference evidence="2" key="1">
    <citation type="journal article" date="2023" name="Genome Biol. Evol.">
        <title>First Whole Genome Sequence and Flow Cytometry Genome Size Data for the Lichen-Forming Fungus Ramalina farinacea (Ascomycota).</title>
        <authorList>
            <person name="Llewellyn T."/>
            <person name="Mian S."/>
            <person name="Hill R."/>
            <person name="Leitch I.J."/>
            <person name="Gaya E."/>
        </authorList>
    </citation>
    <scope>NUCLEOTIDE SEQUENCE</scope>
    <source>
        <strain evidence="2">LIQ254RAFAR</strain>
    </source>
</reference>
<organism evidence="2 3">
    <name type="scientific">Ramalina farinacea</name>
    <dbReference type="NCBI Taxonomy" id="258253"/>
    <lineage>
        <taxon>Eukaryota</taxon>
        <taxon>Fungi</taxon>
        <taxon>Dikarya</taxon>
        <taxon>Ascomycota</taxon>
        <taxon>Pezizomycotina</taxon>
        <taxon>Lecanoromycetes</taxon>
        <taxon>OSLEUM clade</taxon>
        <taxon>Lecanoromycetidae</taxon>
        <taxon>Lecanorales</taxon>
        <taxon>Lecanorineae</taxon>
        <taxon>Ramalinaceae</taxon>
        <taxon>Ramalina</taxon>
    </lineage>
</organism>
<accession>A0AA43QPN7</accession>
<dbReference type="AlphaFoldDB" id="A0AA43QPN7"/>
<evidence type="ECO:0000259" key="1">
    <source>
        <dbReference type="Pfam" id="PF24864"/>
    </source>
</evidence>